<dbReference type="GO" id="GO:0016020">
    <property type="term" value="C:membrane"/>
    <property type="evidence" value="ECO:0007669"/>
    <property type="project" value="UniProtKB-SubCell"/>
</dbReference>
<dbReference type="FunFam" id="2.10.25.10:FF:000038">
    <property type="entry name" value="Fibrillin 2"/>
    <property type="match status" value="1"/>
</dbReference>
<dbReference type="InterPro" id="IPR000742">
    <property type="entry name" value="EGF"/>
</dbReference>
<evidence type="ECO:0000256" key="3">
    <source>
        <dbReference type="ARBA" id="ARBA00022729"/>
    </source>
</evidence>
<keyword evidence="7" id="KW-1133">Transmembrane helix</keyword>
<dbReference type="Proteomes" id="UP001202328">
    <property type="component" value="Unassembled WGS sequence"/>
</dbReference>
<name>A0AAD4TE86_9MAGN</name>
<dbReference type="SUPFAM" id="SSF57196">
    <property type="entry name" value="EGF/Laminin"/>
    <property type="match status" value="1"/>
</dbReference>
<keyword evidence="7" id="KW-0472">Membrane</keyword>
<dbReference type="GO" id="GO:0030247">
    <property type="term" value="F:polysaccharide binding"/>
    <property type="evidence" value="ECO:0007669"/>
    <property type="project" value="InterPro"/>
</dbReference>
<keyword evidence="4" id="KW-0677">Repeat</keyword>
<evidence type="ECO:0000256" key="7">
    <source>
        <dbReference type="SAM" id="Phobius"/>
    </source>
</evidence>
<comment type="caution">
    <text evidence="6">Lacks conserved residue(s) required for the propagation of feature annotation.</text>
</comment>
<protein>
    <recommendedName>
        <fullName evidence="8">EGF-like domain-containing protein</fullName>
    </recommendedName>
</protein>
<evidence type="ECO:0000313" key="10">
    <source>
        <dbReference type="Proteomes" id="UP001202328"/>
    </source>
</evidence>
<evidence type="ECO:0000313" key="9">
    <source>
        <dbReference type="EMBL" id="KAI3953097.1"/>
    </source>
</evidence>
<comment type="subcellular location">
    <subcellularLocation>
        <location evidence="1">Membrane</location>
        <topology evidence="1">Single-pass membrane protein</topology>
    </subcellularLocation>
</comment>
<reference evidence="9" key="1">
    <citation type="submission" date="2022-04" db="EMBL/GenBank/DDBJ databases">
        <title>A functionally conserved STORR gene fusion in Papaver species that diverged 16.8 million years ago.</title>
        <authorList>
            <person name="Catania T."/>
        </authorList>
    </citation>
    <scope>NUCLEOTIDE SEQUENCE</scope>
    <source>
        <strain evidence="9">S-188037</strain>
    </source>
</reference>
<dbReference type="GO" id="GO:0005509">
    <property type="term" value="F:calcium ion binding"/>
    <property type="evidence" value="ECO:0007669"/>
    <property type="project" value="InterPro"/>
</dbReference>
<keyword evidence="10" id="KW-1185">Reference proteome</keyword>
<dbReference type="FunFam" id="2.10.25.10:FF:000628">
    <property type="entry name" value="Wall-associated receptor kinase 2"/>
    <property type="match status" value="1"/>
</dbReference>
<dbReference type="PROSITE" id="PS00010">
    <property type="entry name" value="ASX_HYDROXYL"/>
    <property type="match status" value="1"/>
</dbReference>
<keyword evidence="7" id="KW-0812">Transmembrane</keyword>
<organism evidence="9 10">
    <name type="scientific">Papaver atlanticum</name>
    <dbReference type="NCBI Taxonomy" id="357466"/>
    <lineage>
        <taxon>Eukaryota</taxon>
        <taxon>Viridiplantae</taxon>
        <taxon>Streptophyta</taxon>
        <taxon>Embryophyta</taxon>
        <taxon>Tracheophyta</taxon>
        <taxon>Spermatophyta</taxon>
        <taxon>Magnoliopsida</taxon>
        <taxon>Ranunculales</taxon>
        <taxon>Papaveraceae</taxon>
        <taxon>Papaveroideae</taxon>
        <taxon>Papaver</taxon>
    </lineage>
</organism>
<dbReference type="InterPro" id="IPR018097">
    <property type="entry name" value="EGF_Ca-bd_CS"/>
</dbReference>
<dbReference type="EMBL" id="JAJJMB010002072">
    <property type="protein sequence ID" value="KAI3953097.1"/>
    <property type="molecule type" value="Genomic_DNA"/>
</dbReference>
<dbReference type="InterPro" id="IPR000152">
    <property type="entry name" value="EGF-type_Asp/Asn_hydroxyl_site"/>
</dbReference>
<dbReference type="InterPro" id="IPR025287">
    <property type="entry name" value="WAK_GUB"/>
</dbReference>
<comment type="caution">
    <text evidence="9">The sequence shown here is derived from an EMBL/GenBank/DDBJ whole genome shotgun (WGS) entry which is preliminary data.</text>
</comment>
<keyword evidence="3" id="KW-0732">Signal</keyword>
<keyword evidence="2 6" id="KW-0245">EGF-like domain</keyword>
<dbReference type="InterPro" id="IPR049883">
    <property type="entry name" value="NOTCH1_EGF-like"/>
</dbReference>
<evidence type="ECO:0000256" key="6">
    <source>
        <dbReference type="PROSITE-ProRule" id="PRU00076"/>
    </source>
</evidence>
<keyword evidence="5" id="KW-1015">Disulfide bond</keyword>
<proteinExistence type="predicted"/>
<evidence type="ECO:0000256" key="4">
    <source>
        <dbReference type="ARBA" id="ARBA00022737"/>
    </source>
</evidence>
<sequence length="449" mass="49289">MPSLSSVIPHLKAILLGLLMVLFYALEANVAARLSVNIKETSSSTKMAKDGCKDRCGDVIIPYPFGMDTSNCYRDISYKITCAKSYRTRYPVASLNTSLERYEVSKITLDYIQINMVVPLTCNTTNFSDIRYHVPFPVSNTLNKLTVFGCNVYGCIKSQTGLAHESTNRIENHTILNSKGKGCKSSCDRSTRIPAISCSGDGCCKTEIPKGLTSYSIQTTGIVPDSTDSKRRTNSTGFTNPYAGFLNKTKSTGSVNPCVRAFLIDQGYPEVGDLLKLQMYLMYDSFVPVILDWAISDPTTCKEAQRNSSSYACGRNSYCIESQNGPGYQCKCSIGYEGNPYLPRGCQDVDECKEPHNKCGKGVICTNTQGSYNCTCPPDKIFETHEFGNYCRPGKQSSLADQKNKRRLHIFVIASSGIGVTVVIVLLLGIGYCLHGPTKGDILINSLTF</sequence>
<evidence type="ECO:0000256" key="2">
    <source>
        <dbReference type="ARBA" id="ARBA00022536"/>
    </source>
</evidence>
<dbReference type="PROSITE" id="PS01187">
    <property type="entry name" value="EGF_CA"/>
    <property type="match status" value="1"/>
</dbReference>
<dbReference type="InterPro" id="IPR001881">
    <property type="entry name" value="EGF-like_Ca-bd_dom"/>
</dbReference>
<dbReference type="Gene3D" id="2.10.25.10">
    <property type="entry name" value="Laminin"/>
    <property type="match status" value="2"/>
</dbReference>
<dbReference type="Pfam" id="PF07645">
    <property type="entry name" value="EGF_CA"/>
    <property type="match status" value="1"/>
</dbReference>
<dbReference type="SMART" id="SM00179">
    <property type="entry name" value="EGF_CA"/>
    <property type="match status" value="1"/>
</dbReference>
<accession>A0AAD4TE86</accession>
<dbReference type="Pfam" id="PF13947">
    <property type="entry name" value="GUB_WAK_bind"/>
    <property type="match status" value="1"/>
</dbReference>
<evidence type="ECO:0000256" key="1">
    <source>
        <dbReference type="ARBA" id="ARBA00004167"/>
    </source>
</evidence>
<evidence type="ECO:0000256" key="5">
    <source>
        <dbReference type="ARBA" id="ARBA00023157"/>
    </source>
</evidence>
<dbReference type="PANTHER" id="PTHR33491">
    <property type="entry name" value="OSJNBA0016N04.9 PROTEIN"/>
    <property type="match status" value="1"/>
</dbReference>
<feature type="transmembrane region" description="Helical" evidence="7">
    <location>
        <begin position="408"/>
        <end position="434"/>
    </location>
</feature>
<evidence type="ECO:0000259" key="8">
    <source>
        <dbReference type="PROSITE" id="PS50026"/>
    </source>
</evidence>
<feature type="domain" description="EGF-like" evidence="8">
    <location>
        <begin position="348"/>
        <end position="386"/>
    </location>
</feature>
<gene>
    <name evidence="9" type="ORF">MKW98_020292</name>
</gene>
<dbReference type="AlphaFoldDB" id="A0AAD4TE86"/>
<dbReference type="PROSITE" id="PS50026">
    <property type="entry name" value="EGF_3"/>
    <property type="match status" value="1"/>
</dbReference>
<dbReference type="CDD" id="cd00054">
    <property type="entry name" value="EGF_CA"/>
    <property type="match status" value="1"/>
</dbReference>
<dbReference type="SMART" id="SM00181">
    <property type="entry name" value="EGF"/>
    <property type="match status" value="2"/>
</dbReference>